<evidence type="ECO:0000256" key="4">
    <source>
        <dbReference type="PROSITE-ProRule" id="PRU00473"/>
    </source>
</evidence>
<keyword evidence="7" id="KW-1185">Reference proteome</keyword>
<dbReference type="EMBL" id="AMZN01000087">
    <property type="protein sequence ID" value="ELR68892.1"/>
    <property type="molecule type" value="Genomic_DNA"/>
</dbReference>
<dbReference type="AlphaFoldDB" id="L8JNE5"/>
<gene>
    <name evidence="6" type="ORF">C900_05585</name>
</gene>
<dbReference type="InterPro" id="IPR050330">
    <property type="entry name" value="Bact_OuterMem_StrucFunc"/>
</dbReference>
<evidence type="ECO:0000256" key="1">
    <source>
        <dbReference type="ARBA" id="ARBA00004442"/>
    </source>
</evidence>
<reference evidence="6 7" key="1">
    <citation type="submission" date="2012-12" db="EMBL/GenBank/DDBJ databases">
        <title>Genome assembly of Fulvivirga imtechensis AK7.</title>
        <authorList>
            <person name="Nupur N."/>
            <person name="Khatri I."/>
            <person name="Kumar R."/>
            <person name="Subramanian S."/>
            <person name="Pinnaka A."/>
        </authorList>
    </citation>
    <scope>NUCLEOTIDE SEQUENCE [LARGE SCALE GENOMIC DNA]</scope>
    <source>
        <strain evidence="6 7">AK7</strain>
    </source>
</reference>
<dbReference type="STRING" id="1237149.C900_05585"/>
<dbReference type="InterPro" id="IPR036737">
    <property type="entry name" value="OmpA-like_sf"/>
</dbReference>
<dbReference type="InterPro" id="IPR006665">
    <property type="entry name" value="OmpA-like"/>
</dbReference>
<evidence type="ECO:0000259" key="5">
    <source>
        <dbReference type="PROSITE" id="PS51123"/>
    </source>
</evidence>
<dbReference type="PANTHER" id="PTHR30329:SF21">
    <property type="entry name" value="LIPOPROTEIN YIAD-RELATED"/>
    <property type="match status" value="1"/>
</dbReference>
<dbReference type="InterPro" id="IPR008969">
    <property type="entry name" value="CarboxyPept-like_regulatory"/>
</dbReference>
<evidence type="ECO:0000256" key="3">
    <source>
        <dbReference type="ARBA" id="ARBA00023237"/>
    </source>
</evidence>
<evidence type="ECO:0000256" key="2">
    <source>
        <dbReference type="ARBA" id="ARBA00023136"/>
    </source>
</evidence>
<evidence type="ECO:0000313" key="7">
    <source>
        <dbReference type="Proteomes" id="UP000011135"/>
    </source>
</evidence>
<keyword evidence="3" id="KW-0998">Cell outer membrane</keyword>
<dbReference type="GO" id="GO:0009279">
    <property type="term" value="C:cell outer membrane"/>
    <property type="evidence" value="ECO:0007669"/>
    <property type="project" value="UniProtKB-SubCell"/>
</dbReference>
<feature type="domain" description="OmpA-like" evidence="5">
    <location>
        <begin position="478"/>
        <end position="592"/>
    </location>
</feature>
<dbReference type="SUPFAM" id="SSF103088">
    <property type="entry name" value="OmpA-like"/>
    <property type="match status" value="1"/>
</dbReference>
<accession>L8JNE5</accession>
<dbReference type="Pfam" id="PF00691">
    <property type="entry name" value="OmpA"/>
    <property type="match status" value="1"/>
</dbReference>
<dbReference type="InterPro" id="IPR006664">
    <property type="entry name" value="OMP_bac"/>
</dbReference>
<dbReference type="PATRIC" id="fig|1237149.3.peg.4964"/>
<dbReference type="eggNOG" id="COG2885">
    <property type="taxonomic scope" value="Bacteria"/>
</dbReference>
<dbReference type="SUPFAM" id="SSF49464">
    <property type="entry name" value="Carboxypeptidase regulatory domain-like"/>
    <property type="match status" value="1"/>
</dbReference>
<proteinExistence type="predicted"/>
<comment type="caution">
    <text evidence="6">The sequence shown here is derived from an EMBL/GenBank/DDBJ whole genome shotgun (WGS) entry which is preliminary data.</text>
</comment>
<keyword evidence="2 4" id="KW-0472">Membrane</keyword>
<dbReference type="PROSITE" id="PS51123">
    <property type="entry name" value="OMPA_2"/>
    <property type="match status" value="1"/>
</dbReference>
<dbReference type="PANTHER" id="PTHR30329">
    <property type="entry name" value="STATOR ELEMENT OF FLAGELLAR MOTOR COMPLEX"/>
    <property type="match status" value="1"/>
</dbReference>
<sequence>MKKTQLLILFLVYGLVGFSQEYNERYELVNLGRKVNTGYHEGAPVISADGKTLYFFVHNHPANTYGKEGSQDIWYSELGEDGEWGEAKHMGKPLNQHHSNQVFTVMPDGNTLFIRGGSSRNSKGFAFTRRDGKGEWGKPDEIKVEGFQDLNKGKFYGATMSSDGLYMILYLSEKINSTFSDLYMSKAIGDGKWSRPVKIGPNINTERDEFAPYLAPDNKTMYFSSNRKDMGIGDADIYKTVRLDDTWLKWSDPVNVGRPLNTRAFDSYMSIDQNNNVFTSQAGDPRDGGNLDIFRLRLKDITIRLRGIVVDQKSNSGLTASLAIGNGEADTLVKTSGEGAYQIKLVGEGNYHIRVTAADHYPDEAQLVIKDVFRDTTVIQDFFLRPVKRNVLLTGTTYNSKTEEPIETKLEINLKRDRKGQIKKNTKNGYYETELEKKGWYFITASSEGFLNATDSVEHGSDEVTLLTKDIYLTPIEVGTTVRLNNIFFDFDKTTLKPESYVELDKVVEFLQNNSTVEIEIAGHTDSKGSDDYNLNLSQGRAQAVVDYLISQGIDDYRLIARGYGETVPLETNETDEGRAVNRRVEFTVLKK</sequence>
<dbReference type="RefSeq" id="WP_009582686.1">
    <property type="nucleotide sequence ID" value="NZ_AMZN01000087.1"/>
</dbReference>
<dbReference type="CDD" id="cd07185">
    <property type="entry name" value="OmpA_C-like"/>
    <property type="match status" value="1"/>
</dbReference>
<protein>
    <submittedName>
        <fullName evidence="6">OmpA/MotB</fullName>
    </submittedName>
</protein>
<dbReference type="OrthoDB" id="1490539at2"/>
<comment type="subcellular location">
    <subcellularLocation>
        <location evidence="1">Cell outer membrane</location>
    </subcellularLocation>
</comment>
<dbReference type="SUPFAM" id="SSF82171">
    <property type="entry name" value="DPP6 N-terminal domain-like"/>
    <property type="match status" value="1"/>
</dbReference>
<evidence type="ECO:0000313" key="6">
    <source>
        <dbReference type="EMBL" id="ELR68892.1"/>
    </source>
</evidence>
<dbReference type="Pfam" id="PF07676">
    <property type="entry name" value="PD40"/>
    <property type="match status" value="2"/>
</dbReference>
<dbReference type="Gene3D" id="3.30.1330.60">
    <property type="entry name" value="OmpA-like domain"/>
    <property type="match status" value="1"/>
</dbReference>
<dbReference type="PRINTS" id="PR01021">
    <property type="entry name" value="OMPADOMAIN"/>
</dbReference>
<dbReference type="Proteomes" id="UP000011135">
    <property type="component" value="Unassembled WGS sequence"/>
</dbReference>
<dbReference type="InterPro" id="IPR011659">
    <property type="entry name" value="WD40"/>
</dbReference>
<organism evidence="6 7">
    <name type="scientific">Fulvivirga imtechensis AK7</name>
    <dbReference type="NCBI Taxonomy" id="1237149"/>
    <lineage>
        <taxon>Bacteria</taxon>
        <taxon>Pseudomonadati</taxon>
        <taxon>Bacteroidota</taxon>
        <taxon>Cytophagia</taxon>
        <taxon>Cytophagales</taxon>
        <taxon>Fulvivirgaceae</taxon>
        <taxon>Fulvivirga</taxon>
    </lineage>
</organism>
<name>L8JNE5_9BACT</name>
<dbReference type="Gene3D" id="2.60.40.1120">
    <property type="entry name" value="Carboxypeptidase-like, regulatory domain"/>
    <property type="match status" value="2"/>
</dbReference>